<dbReference type="SUPFAM" id="SSF48464">
    <property type="entry name" value="ENTH/VHS domain"/>
    <property type="match status" value="1"/>
</dbReference>
<dbReference type="PROSITE" id="PS50002">
    <property type="entry name" value="SH3"/>
    <property type="match status" value="1"/>
</dbReference>
<reference evidence="14 15" key="1">
    <citation type="submission" date="2015-06" db="EMBL/GenBank/DDBJ databases">
        <title>Expansion of signal transduction pathways in fungi by whole-genome duplication.</title>
        <authorList>
            <consortium name="DOE Joint Genome Institute"/>
            <person name="Corrochano L.M."/>
            <person name="Kuo A."/>
            <person name="Marcet-Houben M."/>
            <person name="Polaino S."/>
            <person name="Salamov A."/>
            <person name="Villalobos J.M."/>
            <person name="Alvarez M.I."/>
            <person name="Avalos J."/>
            <person name="Benito E.P."/>
            <person name="Benoit I."/>
            <person name="Burger G."/>
            <person name="Camino L.P."/>
            <person name="Canovas D."/>
            <person name="Cerda-Olmedo E."/>
            <person name="Cheng J.-F."/>
            <person name="Dominguez A."/>
            <person name="Elias M."/>
            <person name="Eslava A.P."/>
            <person name="Glaser F."/>
            <person name="Grimwood J."/>
            <person name="Gutierrez G."/>
            <person name="Heitman J."/>
            <person name="Henrissat B."/>
            <person name="Iturriaga E.A."/>
            <person name="Lang B.F."/>
            <person name="Lavin J.L."/>
            <person name="Lee S."/>
            <person name="Li W."/>
            <person name="Lindquist E."/>
            <person name="Lopez-Garcia S."/>
            <person name="Luque E.M."/>
            <person name="Marcos A.T."/>
            <person name="Martin J."/>
            <person name="Mccluskey K."/>
            <person name="Medina H.R."/>
            <person name="Miralles-Duran A."/>
            <person name="Miyazaki A."/>
            <person name="Munoz-Torres E."/>
            <person name="Oguiza J.A."/>
            <person name="Ohm R."/>
            <person name="Olmedo M."/>
            <person name="Orejas M."/>
            <person name="Ortiz-Castellanos L."/>
            <person name="Pisabarro A.G."/>
            <person name="Rodriguez-Romero J."/>
            <person name="Ruiz-Herrera J."/>
            <person name="Ruiz-Vazquez R."/>
            <person name="Sanz C."/>
            <person name="Schackwitz W."/>
            <person name="Schmutz J."/>
            <person name="Shahriari M."/>
            <person name="Shelest E."/>
            <person name="Silva-Franco F."/>
            <person name="Soanes D."/>
            <person name="Syed K."/>
            <person name="Tagua V.G."/>
            <person name="Talbot N.J."/>
            <person name="Thon M."/>
            <person name="De Vries R.P."/>
            <person name="Wiebenga A."/>
            <person name="Yadav J.S."/>
            <person name="Braun E.L."/>
            <person name="Baker S."/>
            <person name="Garre V."/>
            <person name="Horwitz B."/>
            <person name="Torres-Martinez S."/>
            <person name="Idnurm A."/>
            <person name="Herrera-Estrella A."/>
            <person name="Gabaldon T."/>
            <person name="Grigoriev I.V."/>
        </authorList>
    </citation>
    <scope>NUCLEOTIDE SEQUENCE [LARGE SCALE GENOMIC DNA]</scope>
    <source>
        <strain evidence="14 15">CBS 277.49</strain>
    </source>
</reference>
<evidence type="ECO:0000256" key="4">
    <source>
        <dbReference type="ARBA" id="ARBA00017923"/>
    </source>
</evidence>
<evidence type="ECO:0000256" key="11">
    <source>
        <dbReference type="PROSITE-ProRule" id="PRU00192"/>
    </source>
</evidence>
<feature type="non-terminal residue" evidence="14">
    <location>
        <position position="1"/>
    </location>
</feature>
<dbReference type="VEuPathDB" id="FungiDB:MUCCIDRAFT_38824"/>
<feature type="domain" description="VHS" evidence="13">
    <location>
        <begin position="5"/>
        <end position="135"/>
    </location>
</feature>
<evidence type="ECO:0000256" key="9">
    <source>
        <dbReference type="ARBA" id="ARBA00022927"/>
    </source>
</evidence>
<evidence type="ECO:0000313" key="14">
    <source>
        <dbReference type="EMBL" id="OAD03092.1"/>
    </source>
</evidence>
<keyword evidence="9" id="KW-0653">Protein transport</keyword>
<dbReference type="InterPro" id="IPR036028">
    <property type="entry name" value="SH3-like_dom_sf"/>
</dbReference>
<accession>A0A162TAD8</accession>
<comment type="caution">
    <text evidence="14">The sequence shown here is derived from an EMBL/GenBank/DDBJ whole genome shotgun (WGS) entry which is preliminary data.</text>
</comment>
<dbReference type="PANTHER" id="PTHR45929">
    <property type="entry name" value="JAK PATHWAY SIGNAL TRANSDUCTION ADAPTOR MOLECULE"/>
    <property type="match status" value="1"/>
</dbReference>
<evidence type="ECO:0000256" key="8">
    <source>
        <dbReference type="ARBA" id="ARBA00022753"/>
    </source>
</evidence>
<evidence type="ECO:0000259" key="13">
    <source>
        <dbReference type="PROSITE" id="PS50179"/>
    </source>
</evidence>
<comment type="subcellular location">
    <subcellularLocation>
        <location evidence="2">Endosome membrane</location>
        <topology evidence="2">Peripheral membrane protein</topology>
        <orientation evidence="2">Cytoplasmic side</orientation>
    </subcellularLocation>
</comment>
<dbReference type="Proteomes" id="UP000077051">
    <property type="component" value="Unassembled WGS sequence"/>
</dbReference>
<dbReference type="GO" id="GO:0033565">
    <property type="term" value="C:ESCRT-0 complex"/>
    <property type="evidence" value="ECO:0007669"/>
    <property type="project" value="TreeGrafter"/>
</dbReference>
<dbReference type="STRING" id="747725.A0A162TAD8"/>
<dbReference type="Gene3D" id="1.25.40.90">
    <property type="match status" value="1"/>
</dbReference>
<dbReference type="SUPFAM" id="SSF50044">
    <property type="entry name" value="SH3-domain"/>
    <property type="match status" value="1"/>
</dbReference>
<dbReference type="OrthoDB" id="10255964at2759"/>
<dbReference type="SMART" id="SM00288">
    <property type="entry name" value="VHS"/>
    <property type="match status" value="1"/>
</dbReference>
<protein>
    <recommendedName>
        <fullName evidence="4">Class E vacuolar protein-sorting machinery protein HSE1</fullName>
    </recommendedName>
    <alternativeName>
        <fullName evidence="5">Class E vacuolar protein-sorting machinery protein hse1</fullName>
    </alternativeName>
</protein>
<sequence length="337" mass="38522">ISVAATNENLTVENWELILAVTDKITRASPESARECVAAVEKRLNNKNPNVQLYAIALTEALVKNCDITVHREISSRSFTNTLTKLVHDKTVHAKVRLRILEFIQMCSFEFRADSTLGLMNEVYHSLRAEGIQFPSPQKPKKEFTQSELDKQKEEEEFQLALALSLSESENRPSYRVSITDRERRRGGGVSFINIHEDATPQISRVRALYDFQPTEQGELGFEKGDIIRVIESVYRDWWKGELRGKTGIFPVNYVEKIVDPSPSDLLKEASVENEVMNETRNIDRLLEMLSSNDPRAKDSFSDNEELQNLYNSTLSIRPKLVKLIEKYSLKKGKWAG</sequence>
<dbReference type="PROSITE" id="PS50330">
    <property type="entry name" value="UIM"/>
    <property type="match status" value="1"/>
</dbReference>
<evidence type="ECO:0000256" key="1">
    <source>
        <dbReference type="ARBA" id="ARBA00002654"/>
    </source>
</evidence>
<dbReference type="InterPro" id="IPR003903">
    <property type="entry name" value="UIM_dom"/>
</dbReference>
<dbReference type="InterPro" id="IPR004152">
    <property type="entry name" value="GAT_dom"/>
</dbReference>
<dbReference type="PROSITE" id="PS50179">
    <property type="entry name" value="VHS"/>
    <property type="match status" value="1"/>
</dbReference>
<comment type="function">
    <text evidence="1">Component of the ESCRT-0 complex which is the sorting receptor for ubiquitinated cargo proteins at the multivesicular body (MVB).</text>
</comment>
<proteinExistence type="inferred from homology"/>
<dbReference type="PANTHER" id="PTHR45929:SF3">
    <property type="entry name" value="JAK PATHWAY SIGNAL TRANSDUCTION ADAPTOR MOLECULE"/>
    <property type="match status" value="1"/>
</dbReference>
<dbReference type="AlphaFoldDB" id="A0A162TAD8"/>
<evidence type="ECO:0000259" key="12">
    <source>
        <dbReference type="PROSITE" id="PS50002"/>
    </source>
</evidence>
<dbReference type="Pfam" id="PF00018">
    <property type="entry name" value="SH3_1"/>
    <property type="match status" value="1"/>
</dbReference>
<dbReference type="FunFam" id="2.30.30.40:FF:000072">
    <property type="entry name" value="Unconventional Myosin IB"/>
    <property type="match status" value="1"/>
</dbReference>
<dbReference type="SUPFAM" id="SSF89009">
    <property type="entry name" value="GAT-like domain"/>
    <property type="match status" value="1"/>
</dbReference>
<evidence type="ECO:0000256" key="2">
    <source>
        <dbReference type="ARBA" id="ARBA00004125"/>
    </source>
</evidence>
<evidence type="ECO:0000313" key="15">
    <source>
        <dbReference type="Proteomes" id="UP000077051"/>
    </source>
</evidence>
<comment type="similarity">
    <text evidence="3">Belongs to the STAM family.</text>
</comment>
<organism evidence="14 15">
    <name type="scientific">Mucor lusitanicus CBS 277.49</name>
    <dbReference type="NCBI Taxonomy" id="747725"/>
    <lineage>
        <taxon>Eukaryota</taxon>
        <taxon>Fungi</taxon>
        <taxon>Fungi incertae sedis</taxon>
        <taxon>Mucoromycota</taxon>
        <taxon>Mucoromycotina</taxon>
        <taxon>Mucoromycetes</taxon>
        <taxon>Mucorales</taxon>
        <taxon>Mucorineae</taxon>
        <taxon>Mucoraceae</taxon>
        <taxon>Mucor</taxon>
    </lineage>
</organism>
<dbReference type="GO" id="GO:0010008">
    <property type="term" value="C:endosome membrane"/>
    <property type="evidence" value="ECO:0007669"/>
    <property type="project" value="UniProtKB-SubCell"/>
</dbReference>
<evidence type="ECO:0000256" key="5">
    <source>
        <dbReference type="ARBA" id="ARBA00018978"/>
    </source>
</evidence>
<dbReference type="EMBL" id="AMYB01000004">
    <property type="protein sequence ID" value="OAD03092.1"/>
    <property type="molecule type" value="Genomic_DNA"/>
</dbReference>
<dbReference type="Gene3D" id="1.20.5.1940">
    <property type="match status" value="1"/>
</dbReference>
<dbReference type="InterPro" id="IPR001452">
    <property type="entry name" value="SH3_domain"/>
</dbReference>
<evidence type="ECO:0000256" key="3">
    <source>
        <dbReference type="ARBA" id="ARBA00009666"/>
    </source>
</evidence>
<dbReference type="CDD" id="cd16978">
    <property type="entry name" value="VHS_HSE1"/>
    <property type="match status" value="1"/>
</dbReference>
<dbReference type="Pfam" id="PF00790">
    <property type="entry name" value="VHS"/>
    <property type="match status" value="1"/>
</dbReference>
<dbReference type="Gene3D" id="2.30.30.40">
    <property type="entry name" value="SH3 Domains"/>
    <property type="match status" value="1"/>
</dbReference>
<feature type="domain" description="SH3" evidence="12">
    <location>
        <begin position="201"/>
        <end position="260"/>
    </location>
</feature>
<evidence type="ECO:0000256" key="6">
    <source>
        <dbReference type="ARBA" id="ARBA00022443"/>
    </source>
</evidence>
<dbReference type="Pfam" id="PF03127">
    <property type="entry name" value="GAT"/>
    <property type="match status" value="1"/>
</dbReference>
<dbReference type="GO" id="GO:0043328">
    <property type="term" value="P:protein transport to vacuole involved in ubiquitin-dependent protein catabolic process via the multivesicular body sorting pathway"/>
    <property type="evidence" value="ECO:0007669"/>
    <property type="project" value="TreeGrafter"/>
</dbReference>
<keyword evidence="7" id="KW-0813">Transport</keyword>
<dbReference type="PRINTS" id="PR00499">
    <property type="entry name" value="P67PHOX"/>
</dbReference>
<dbReference type="InterPro" id="IPR008942">
    <property type="entry name" value="ENTH_VHS"/>
</dbReference>
<keyword evidence="6 11" id="KW-0728">SH3 domain</keyword>
<evidence type="ECO:0000256" key="7">
    <source>
        <dbReference type="ARBA" id="ARBA00022448"/>
    </source>
</evidence>
<gene>
    <name evidence="14" type="ORF">MUCCIDRAFT_38824</name>
</gene>
<evidence type="ECO:0000256" key="10">
    <source>
        <dbReference type="ARBA" id="ARBA00023136"/>
    </source>
</evidence>
<dbReference type="GO" id="GO:0035091">
    <property type="term" value="F:phosphatidylinositol binding"/>
    <property type="evidence" value="ECO:0007669"/>
    <property type="project" value="InterPro"/>
</dbReference>
<dbReference type="CDD" id="cd11805">
    <property type="entry name" value="SH3_GRB2_like_C"/>
    <property type="match status" value="1"/>
</dbReference>
<name>A0A162TAD8_MUCCL</name>
<dbReference type="InterPro" id="IPR002014">
    <property type="entry name" value="VHS_dom"/>
</dbReference>
<keyword evidence="8" id="KW-0967">Endosome</keyword>
<dbReference type="GO" id="GO:0043130">
    <property type="term" value="F:ubiquitin binding"/>
    <property type="evidence" value="ECO:0007669"/>
    <property type="project" value="InterPro"/>
</dbReference>
<keyword evidence="10" id="KW-0472">Membrane</keyword>
<dbReference type="SMART" id="SM00326">
    <property type="entry name" value="SH3"/>
    <property type="match status" value="1"/>
</dbReference>
<dbReference type="InterPro" id="IPR050670">
    <property type="entry name" value="STAM"/>
</dbReference>
<dbReference type="PRINTS" id="PR00452">
    <property type="entry name" value="SH3DOMAIN"/>
</dbReference>
<keyword evidence="15" id="KW-1185">Reference proteome</keyword>